<dbReference type="InterPro" id="IPR046796">
    <property type="entry name" value="Transposase_32_dom"/>
</dbReference>
<organism evidence="2 3">
    <name type="scientific">Stylosanthes scabra</name>
    <dbReference type="NCBI Taxonomy" id="79078"/>
    <lineage>
        <taxon>Eukaryota</taxon>
        <taxon>Viridiplantae</taxon>
        <taxon>Streptophyta</taxon>
        <taxon>Embryophyta</taxon>
        <taxon>Tracheophyta</taxon>
        <taxon>Spermatophyta</taxon>
        <taxon>Magnoliopsida</taxon>
        <taxon>eudicotyledons</taxon>
        <taxon>Gunneridae</taxon>
        <taxon>Pentapetalae</taxon>
        <taxon>rosids</taxon>
        <taxon>fabids</taxon>
        <taxon>Fabales</taxon>
        <taxon>Fabaceae</taxon>
        <taxon>Papilionoideae</taxon>
        <taxon>50 kb inversion clade</taxon>
        <taxon>dalbergioids sensu lato</taxon>
        <taxon>Dalbergieae</taxon>
        <taxon>Pterocarpus clade</taxon>
        <taxon>Stylosanthes</taxon>
    </lineage>
</organism>
<evidence type="ECO:0000259" key="1">
    <source>
        <dbReference type="Pfam" id="PF20167"/>
    </source>
</evidence>
<proteinExistence type="predicted"/>
<reference evidence="2 3" key="1">
    <citation type="journal article" date="2023" name="Plants (Basel)">
        <title>Bridging the Gap: Combining Genomics and Transcriptomics Approaches to Understand Stylosanthes scabra, an Orphan Legume from the Brazilian Caatinga.</title>
        <authorList>
            <person name="Ferreira-Neto J.R.C."/>
            <person name="da Silva M.D."/>
            <person name="Binneck E."/>
            <person name="de Melo N.F."/>
            <person name="da Silva R.H."/>
            <person name="de Melo A.L.T.M."/>
            <person name="Pandolfi V."/>
            <person name="Bustamante F.O."/>
            <person name="Brasileiro-Vidal A.C."/>
            <person name="Benko-Iseppon A.M."/>
        </authorList>
    </citation>
    <scope>NUCLEOTIDE SEQUENCE [LARGE SCALE GENOMIC DNA]</scope>
    <source>
        <tissue evidence="2">Leaves</tissue>
    </source>
</reference>
<dbReference type="Pfam" id="PF20167">
    <property type="entry name" value="Transposase_32"/>
    <property type="match status" value="1"/>
</dbReference>
<keyword evidence="3" id="KW-1185">Reference proteome</keyword>
<sequence>MVRTKFVGEKPVSQRARTRAAAQEAARAAAERELMPFIEVRFNIRRSYEKLKVVFERQILNERIIHFDEEREDFMKQRIEGLGWSYIYNDLVEINITWVKEVYSHFSMADQSTVYLRGAQIPINVNYISSFLGIQNVVVKADCAYKKNVTKWKGNNLNMDRVLATIAEPGMQWNSYNPGSGRVDNGILNRNARGWFKMMVCNLRPLRHETTFSMETALLLYTLMDEGNIHLGHILHKSMYDAADSAKDRRLAFPVLITKLATEHNVPRYEDDDMYTVPARTRYCPFAENQPPAAQQATQPPLVDASCVDIFKKILRRLRRRKQDHRNTQYMIRTTFPAVEFPDVRTVSTSDSDDADYS</sequence>
<dbReference type="Proteomes" id="UP001341840">
    <property type="component" value="Unassembled WGS sequence"/>
</dbReference>
<protein>
    <recommendedName>
        <fullName evidence="1">Putative plant transposon protein domain-containing protein</fullName>
    </recommendedName>
</protein>
<feature type="domain" description="Putative plant transposon protein" evidence="1">
    <location>
        <begin position="82"/>
        <end position="267"/>
    </location>
</feature>
<name>A0ABU6VDW4_9FABA</name>
<evidence type="ECO:0000313" key="3">
    <source>
        <dbReference type="Proteomes" id="UP001341840"/>
    </source>
</evidence>
<dbReference type="EMBL" id="JASCZI010151144">
    <property type="protein sequence ID" value="MED6170133.1"/>
    <property type="molecule type" value="Genomic_DNA"/>
</dbReference>
<evidence type="ECO:0000313" key="2">
    <source>
        <dbReference type="EMBL" id="MED6170133.1"/>
    </source>
</evidence>
<gene>
    <name evidence="2" type="ORF">PIB30_027981</name>
</gene>
<accession>A0ABU6VDW4</accession>
<comment type="caution">
    <text evidence="2">The sequence shown here is derived from an EMBL/GenBank/DDBJ whole genome shotgun (WGS) entry which is preliminary data.</text>
</comment>